<proteinExistence type="predicted"/>
<keyword evidence="1" id="KW-0812">Transmembrane</keyword>
<protein>
    <submittedName>
        <fullName evidence="3">FHA domain-containing protein</fullName>
    </submittedName>
</protein>
<dbReference type="SUPFAM" id="SSF49879">
    <property type="entry name" value="SMAD/FHA domain"/>
    <property type="match status" value="1"/>
</dbReference>
<feature type="transmembrane region" description="Helical" evidence="1">
    <location>
        <begin position="150"/>
        <end position="170"/>
    </location>
</feature>
<name>A0ABV7PL87_9BURK</name>
<feature type="transmembrane region" description="Helical" evidence="1">
    <location>
        <begin position="245"/>
        <end position="262"/>
    </location>
</feature>
<sequence>MTGPWFIETLARNGDVLHRHRVDTLPIRIGRGYDNDYILDDTYAAPRHAQVDSDGNGGLVLRDLGTRNGMVHAGKRIKTLPLEGNTVVRLGHTTLRVRAADFPVPAELLDRTMHGWEGALPGLAGAFLIALVALFTMWLADTQPFRLFRYLQALAYGLGAGLVWAGLWALGNRLFGRHARLGRHLFIFGCGVAVLMAFRLASSAVGYAYSIEVFTRYGSHVAIALVAGMIYFHLMTVKPQPRRRFAIICAALAVLGSGLVLISNEQRNGRLADELYMSVLLPPDMRATPDATVDEFMADVAGMKARLDRERADEEARRGDAPEP</sequence>
<evidence type="ECO:0000259" key="2">
    <source>
        <dbReference type="PROSITE" id="PS50006"/>
    </source>
</evidence>
<dbReference type="PROSITE" id="PS50006">
    <property type="entry name" value="FHA_DOMAIN"/>
    <property type="match status" value="1"/>
</dbReference>
<reference evidence="4" key="1">
    <citation type="journal article" date="2019" name="Int. J. Syst. Evol. Microbiol.">
        <title>The Global Catalogue of Microorganisms (GCM) 10K type strain sequencing project: providing services to taxonomists for standard genome sequencing and annotation.</title>
        <authorList>
            <consortium name="The Broad Institute Genomics Platform"/>
            <consortium name="The Broad Institute Genome Sequencing Center for Infectious Disease"/>
            <person name="Wu L."/>
            <person name="Ma J."/>
        </authorList>
    </citation>
    <scope>NUCLEOTIDE SEQUENCE [LARGE SCALE GENOMIC DNA]</scope>
    <source>
        <strain evidence="4">CCM 7480</strain>
    </source>
</reference>
<accession>A0ABV7PL87</accession>
<evidence type="ECO:0000313" key="3">
    <source>
        <dbReference type="EMBL" id="MFC3458729.1"/>
    </source>
</evidence>
<keyword evidence="4" id="KW-1185">Reference proteome</keyword>
<comment type="caution">
    <text evidence="3">The sequence shown here is derived from an EMBL/GenBank/DDBJ whole genome shotgun (WGS) entry which is preliminary data.</text>
</comment>
<evidence type="ECO:0000313" key="4">
    <source>
        <dbReference type="Proteomes" id="UP001595665"/>
    </source>
</evidence>
<dbReference type="EMBL" id="JBHRVV010000001">
    <property type="protein sequence ID" value="MFC3458729.1"/>
    <property type="molecule type" value="Genomic_DNA"/>
</dbReference>
<dbReference type="Gene3D" id="2.60.200.20">
    <property type="match status" value="1"/>
</dbReference>
<feature type="transmembrane region" description="Helical" evidence="1">
    <location>
        <begin position="214"/>
        <end position="233"/>
    </location>
</feature>
<dbReference type="RefSeq" id="WP_379735203.1">
    <property type="nucleotide sequence ID" value="NZ_JBHRVV010000001.1"/>
</dbReference>
<feature type="transmembrane region" description="Helical" evidence="1">
    <location>
        <begin position="118"/>
        <end position="138"/>
    </location>
</feature>
<organism evidence="3 4">
    <name type="scientific">Massilia haematophila</name>
    <dbReference type="NCBI Taxonomy" id="457923"/>
    <lineage>
        <taxon>Bacteria</taxon>
        <taxon>Pseudomonadati</taxon>
        <taxon>Pseudomonadota</taxon>
        <taxon>Betaproteobacteria</taxon>
        <taxon>Burkholderiales</taxon>
        <taxon>Oxalobacteraceae</taxon>
        <taxon>Telluria group</taxon>
        <taxon>Massilia</taxon>
    </lineage>
</organism>
<dbReference type="Pfam" id="PF00498">
    <property type="entry name" value="FHA"/>
    <property type="match status" value="1"/>
</dbReference>
<dbReference type="Proteomes" id="UP001595665">
    <property type="component" value="Unassembled WGS sequence"/>
</dbReference>
<keyword evidence="1" id="KW-0472">Membrane</keyword>
<feature type="domain" description="FHA" evidence="2">
    <location>
        <begin position="27"/>
        <end position="77"/>
    </location>
</feature>
<evidence type="ECO:0000256" key="1">
    <source>
        <dbReference type="SAM" id="Phobius"/>
    </source>
</evidence>
<feature type="transmembrane region" description="Helical" evidence="1">
    <location>
        <begin position="182"/>
        <end position="202"/>
    </location>
</feature>
<dbReference type="InterPro" id="IPR000253">
    <property type="entry name" value="FHA_dom"/>
</dbReference>
<gene>
    <name evidence="3" type="ORF">ACFOPH_10810</name>
</gene>
<dbReference type="InterPro" id="IPR008984">
    <property type="entry name" value="SMAD_FHA_dom_sf"/>
</dbReference>
<keyword evidence="1" id="KW-1133">Transmembrane helix</keyword>